<dbReference type="RefSeq" id="WP_012244634.1">
    <property type="nucleotide sequence ID" value="NC_010168.1"/>
</dbReference>
<dbReference type="InterPro" id="IPR016155">
    <property type="entry name" value="Mopterin_synth/thiamin_S_b"/>
</dbReference>
<keyword evidence="2" id="KW-1185">Reference proteome</keyword>
<evidence type="ECO:0000313" key="1">
    <source>
        <dbReference type="EMBL" id="ABY22948.1"/>
    </source>
</evidence>
<dbReference type="PANTHER" id="PTHR34472:SF1">
    <property type="entry name" value="SULFUR CARRIER PROTEIN THIS"/>
    <property type="match status" value="1"/>
</dbReference>
<sequence length="78" mass="8115">MRISVNGQEFHTNSTSNVADLVSAHTGRGLLTNGQPADGGRLGIAVVRNAELVPRSQWASFALTEGDQLEIVAAVQGG</sequence>
<gene>
    <name evidence="1" type="primary">thiS</name>
    <name evidence="1" type="ordered locus">RSal33209_1210</name>
</gene>
<dbReference type="AlphaFoldDB" id="A9WPG3"/>
<dbReference type="SUPFAM" id="SSF54285">
    <property type="entry name" value="MoaD/ThiS"/>
    <property type="match status" value="1"/>
</dbReference>
<dbReference type="PANTHER" id="PTHR34472">
    <property type="entry name" value="SULFUR CARRIER PROTEIN THIS"/>
    <property type="match status" value="1"/>
</dbReference>
<dbReference type="STRING" id="288705.RSal33209_1210"/>
<dbReference type="NCBIfam" id="TIGR01683">
    <property type="entry name" value="thiS"/>
    <property type="match status" value="1"/>
</dbReference>
<accession>A9WPG3</accession>
<dbReference type="InterPro" id="IPR003749">
    <property type="entry name" value="ThiS/MoaD-like"/>
</dbReference>
<proteinExistence type="predicted"/>
<dbReference type="Gene3D" id="3.10.20.30">
    <property type="match status" value="1"/>
</dbReference>
<dbReference type="HOGENOM" id="CLU_174611_2_2_11"/>
<dbReference type="InterPro" id="IPR010035">
    <property type="entry name" value="Thi_S"/>
</dbReference>
<name>A9WPG3_RENSM</name>
<protein>
    <submittedName>
        <fullName evidence="1">Thiamine biosynthesis protein</fullName>
    </submittedName>
</protein>
<dbReference type="EMBL" id="CP000910">
    <property type="protein sequence ID" value="ABY22948.1"/>
    <property type="molecule type" value="Genomic_DNA"/>
</dbReference>
<organism evidence="1 2">
    <name type="scientific">Renibacterium salmoninarum (strain ATCC 33209 / DSM 20767 / JCM 11484 / NBRC 15589 / NCIMB 2235)</name>
    <dbReference type="NCBI Taxonomy" id="288705"/>
    <lineage>
        <taxon>Bacteria</taxon>
        <taxon>Bacillati</taxon>
        <taxon>Actinomycetota</taxon>
        <taxon>Actinomycetes</taxon>
        <taxon>Micrococcales</taxon>
        <taxon>Micrococcaceae</taxon>
        <taxon>Renibacterium</taxon>
    </lineage>
</organism>
<dbReference type="KEGG" id="rsa:RSal33209_1210"/>
<dbReference type="Pfam" id="PF02597">
    <property type="entry name" value="ThiS"/>
    <property type="match status" value="1"/>
</dbReference>
<dbReference type="CDD" id="cd00565">
    <property type="entry name" value="Ubl_ThiS"/>
    <property type="match status" value="1"/>
</dbReference>
<dbReference type="Proteomes" id="UP000002007">
    <property type="component" value="Chromosome"/>
</dbReference>
<dbReference type="InterPro" id="IPR012675">
    <property type="entry name" value="Beta-grasp_dom_sf"/>
</dbReference>
<reference evidence="2" key="1">
    <citation type="journal article" date="2008" name="J. Bacteriol.">
        <title>Genome sequence of the fish pathogen Renibacterium salmoninarum suggests reductive evolution away from an environmental Arthrobacter ancestor.</title>
        <authorList>
            <person name="Wiens G.D."/>
            <person name="Rockey D.D."/>
            <person name="Wu Z."/>
            <person name="Chang J."/>
            <person name="Levy R."/>
            <person name="Crane S."/>
            <person name="Chen D.S."/>
            <person name="Capri G.R."/>
            <person name="Burnett J.R."/>
            <person name="Sudheesh P.S."/>
            <person name="Schipma M.J."/>
            <person name="Burd H."/>
            <person name="Bhattacharyya A."/>
            <person name="Rhodes L.D."/>
            <person name="Kaul R."/>
            <person name="Strom M.S."/>
        </authorList>
    </citation>
    <scope>NUCLEOTIDE SEQUENCE [LARGE SCALE GENOMIC DNA]</scope>
    <source>
        <strain evidence="2">ATCC 33209 / DSM 20767 / JCM 11484 / NBRC 15589 / NCIMB 2235</strain>
    </source>
</reference>
<evidence type="ECO:0000313" key="2">
    <source>
        <dbReference type="Proteomes" id="UP000002007"/>
    </source>
</evidence>
<dbReference type="eggNOG" id="COG2104">
    <property type="taxonomic scope" value="Bacteria"/>
</dbReference>